<reference evidence="4" key="2">
    <citation type="submission" date="2020-10" db="UniProtKB">
        <authorList>
            <consortium name="WormBaseParasite"/>
        </authorList>
    </citation>
    <scope>IDENTIFICATION</scope>
</reference>
<feature type="compositionally biased region" description="Low complexity" evidence="1">
    <location>
        <begin position="15"/>
        <end position="26"/>
    </location>
</feature>
<feature type="compositionally biased region" description="Polar residues" evidence="1">
    <location>
        <begin position="1"/>
        <end position="10"/>
    </location>
</feature>
<accession>A0A7E4WA95</accession>
<protein>
    <submittedName>
        <fullName evidence="4">DUF4793 domain-containing protein</fullName>
    </submittedName>
</protein>
<keyword evidence="2" id="KW-1133">Transmembrane helix</keyword>
<proteinExistence type="predicted"/>
<keyword evidence="3" id="KW-1185">Reference proteome</keyword>
<organism evidence="3 4">
    <name type="scientific">Panagrellus redivivus</name>
    <name type="common">Microworm</name>
    <dbReference type="NCBI Taxonomy" id="6233"/>
    <lineage>
        <taxon>Eukaryota</taxon>
        <taxon>Metazoa</taxon>
        <taxon>Ecdysozoa</taxon>
        <taxon>Nematoda</taxon>
        <taxon>Chromadorea</taxon>
        <taxon>Rhabditida</taxon>
        <taxon>Tylenchina</taxon>
        <taxon>Panagrolaimomorpha</taxon>
        <taxon>Panagrolaimoidea</taxon>
        <taxon>Panagrolaimidae</taxon>
        <taxon>Panagrellus</taxon>
    </lineage>
</organism>
<evidence type="ECO:0000313" key="3">
    <source>
        <dbReference type="Proteomes" id="UP000492821"/>
    </source>
</evidence>
<name>A0A7E4WA95_PANRE</name>
<dbReference type="WBParaSite" id="Pan_g8525.t1">
    <property type="protein sequence ID" value="Pan_g8525.t1"/>
    <property type="gene ID" value="Pan_g8525"/>
</dbReference>
<keyword evidence="2" id="KW-0472">Membrane</keyword>
<sequence>MSTSSEYYSSPDTPPDATTVATKAPPHAFEPPPYTPYCEASVSLLSNQRNRPQSHQESVQSPTTPPAIVRPRGYRRLTQYFTPKNLLITGVTLLVLALLSGVFTYLYIRGHLWYSERNVNFVLERHDSFHIHNSNLSYDKHYNTVIMSQFEVPAQRLVTFLLFLDTNEFRVLRTPIPTHGFDDCMRFADSTYCCTTSVHSRNYQTKCWHQSKHHEIGGFPNGTEYDHFVKQSKNGTKESLVSHYHYSKHWQHFYDGSEAIVLENAVNNVILDINENKHYELPEKEKKSYKSAGFYFPMDDIGELNELIKTKDHFKVCEYKLDERLKKYYNKHEKCAKMPIVIDPRLGKTLFCSIPTYNGVLQYGHIDGKLELNLKVNFTSSTTVQVAKTSVNTTFESVVMDCNEENVDLYVLGEKSVYKATVALFD</sequence>
<feature type="transmembrane region" description="Helical" evidence="2">
    <location>
        <begin position="86"/>
        <end position="108"/>
    </location>
</feature>
<keyword evidence="2" id="KW-0812">Transmembrane</keyword>
<feature type="region of interest" description="Disordered" evidence="1">
    <location>
        <begin position="1"/>
        <end position="69"/>
    </location>
</feature>
<feature type="compositionally biased region" description="Polar residues" evidence="1">
    <location>
        <begin position="43"/>
        <end position="62"/>
    </location>
</feature>
<reference evidence="3" key="1">
    <citation type="journal article" date="2013" name="Genetics">
        <title>The draft genome and transcriptome of Panagrellus redivivus are shaped by the harsh demands of a free-living lifestyle.</title>
        <authorList>
            <person name="Srinivasan J."/>
            <person name="Dillman A.R."/>
            <person name="Macchietto M.G."/>
            <person name="Heikkinen L."/>
            <person name="Lakso M."/>
            <person name="Fracchia K.M."/>
            <person name="Antoshechkin I."/>
            <person name="Mortazavi A."/>
            <person name="Wong G."/>
            <person name="Sternberg P.W."/>
        </authorList>
    </citation>
    <scope>NUCLEOTIDE SEQUENCE [LARGE SCALE GENOMIC DNA]</scope>
    <source>
        <strain evidence="3">MT8872</strain>
    </source>
</reference>
<evidence type="ECO:0000313" key="4">
    <source>
        <dbReference type="WBParaSite" id="Pan_g8525.t1"/>
    </source>
</evidence>
<dbReference type="Proteomes" id="UP000492821">
    <property type="component" value="Unassembled WGS sequence"/>
</dbReference>
<evidence type="ECO:0000256" key="1">
    <source>
        <dbReference type="SAM" id="MobiDB-lite"/>
    </source>
</evidence>
<dbReference type="AlphaFoldDB" id="A0A7E4WA95"/>
<evidence type="ECO:0000256" key="2">
    <source>
        <dbReference type="SAM" id="Phobius"/>
    </source>
</evidence>